<comment type="caution">
    <text evidence="1">The sequence shown here is derived from an EMBL/GenBank/DDBJ whole genome shotgun (WGS) entry which is preliminary data.</text>
</comment>
<evidence type="ECO:0008006" key="3">
    <source>
        <dbReference type="Google" id="ProtNLM"/>
    </source>
</evidence>
<sequence length="91" mass="10177">MPITSRDGYALGALCGIDTVPRDWTDQEAEALHDLAQLATDEVALREFERDLDARVEEEVARRWGDMAEQTRTRRLEALGRLAGGVAHDIN</sequence>
<evidence type="ECO:0000313" key="2">
    <source>
        <dbReference type="Proteomes" id="UP001243009"/>
    </source>
</evidence>
<name>A0ABT9EFC3_9PROT</name>
<gene>
    <name evidence="1" type="ORF">Q7A36_41310</name>
</gene>
<feature type="non-terminal residue" evidence="1">
    <location>
        <position position="91"/>
    </location>
</feature>
<dbReference type="Proteomes" id="UP001243009">
    <property type="component" value="Unassembled WGS sequence"/>
</dbReference>
<organism evidence="1 2">
    <name type="scientific">Paracraurococcus lichenis</name>
    <dbReference type="NCBI Taxonomy" id="3064888"/>
    <lineage>
        <taxon>Bacteria</taxon>
        <taxon>Pseudomonadati</taxon>
        <taxon>Pseudomonadota</taxon>
        <taxon>Alphaproteobacteria</taxon>
        <taxon>Acetobacterales</taxon>
        <taxon>Roseomonadaceae</taxon>
        <taxon>Paracraurococcus</taxon>
    </lineage>
</organism>
<protein>
    <recommendedName>
        <fullName evidence="3">GAF domain-containing protein</fullName>
    </recommendedName>
</protein>
<evidence type="ECO:0000313" key="1">
    <source>
        <dbReference type="EMBL" id="MDO9714777.1"/>
    </source>
</evidence>
<reference evidence="1 2" key="1">
    <citation type="submission" date="2023-08" db="EMBL/GenBank/DDBJ databases">
        <title>The draft genome sequence of Paracraurococcus sp. LOR1-02.</title>
        <authorList>
            <person name="Kingkaew E."/>
            <person name="Tanasupawat S."/>
        </authorList>
    </citation>
    <scope>NUCLEOTIDE SEQUENCE [LARGE SCALE GENOMIC DNA]</scope>
    <source>
        <strain evidence="1 2">LOR1-02</strain>
    </source>
</reference>
<keyword evidence="2" id="KW-1185">Reference proteome</keyword>
<proteinExistence type="predicted"/>
<dbReference type="EMBL" id="JAUTWS010000579">
    <property type="protein sequence ID" value="MDO9714777.1"/>
    <property type="molecule type" value="Genomic_DNA"/>
</dbReference>
<dbReference type="SUPFAM" id="SSF55781">
    <property type="entry name" value="GAF domain-like"/>
    <property type="match status" value="1"/>
</dbReference>
<accession>A0ABT9EFC3</accession>